<feature type="compositionally biased region" description="Polar residues" evidence="1">
    <location>
        <begin position="47"/>
        <end position="64"/>
    </location>
</feature>
<feature type="signal peptide" evidence="2">
    <location>
        <begin position="1"/>
        <end position="27"/>
    </location>
</feature>
<dbReference type="KEGG" id="pfuw:KF707C_25020"/>
<evidence type="ECO:0000256" key="2">
    <source>
        <dbReference type="SAM" id="SignalP"/>
    </source>
</evidence>
<evidence type="ECO:0008006" key="5">
    <source>
        <dbReference type="Google" id="ProtNLM"/>
    </source>
</evidence>
<organism evidence="3 4">
    <name type="scientific">Metapseudomonas furukawaii</name>
    <name type="common">Pseudomonas furukawaii</name>
    <dbReference type="NCBI Taxonomy" id="1149133"/>
    <lineage>
        <taxon>Bacteria</taxon>
        <taxon>Pseudomonadati</taxon>
        <taxon>Pseudomonadota</taxon>
        <taxon>Gammaproteobacteria</taxon>
        <taxon>Pseudomonadales</taxon>
        <taxon>Pseudomonadaceae</taxon>
        <taxon>Metapseudomonas</taxon>
    </lineage>
</organism>
<dbReference type="InterPro" id="IPR010727">
    <property type="entry name" value="DUF1302"/>
</dbReference>
<protein>
    <recommendedName>
        <fullName evidence="5">Type V secretory pathway, adhesin AidA</fullName>
    </recommendedName>
</protein>
<proteinExistence type="predicted"/>
<dbReference type="RefSeq" id="WP_003447979.1">
    <property type="nucleotide sequence ID" value="NZ_AJMR01000004.1"/>
</dbReference>
<sequence>MRFNMRGIIRPPFLLLPLSCLASHALAVNFQLGGIEGQLDSSLSIGTSLSTANPDPKQLNSATSDDGRRNFRSGDAFSGLFKGTHDLQLSQGDIGIFLRGSYWYDYVLRDRDQRFKDVEDNNRKRSAKSAGTELLDAFVYYNYAIADQPGSVRLGKQVVNWGESTFIQGGLNVVNPFNLSALRRPGSEVKEGLVPVNMFYVSQNLSESLSGDFFYQLDWEQTQLDNCGTFFSSNDFLADGCDGLDVGSVLTGNPAAVAGLTPFGVNLTDEGIRIPRTGDADARNGGQWGLSLRWFAASLDTEFGAYVANYHSRLPYLGTVSSPYYGNTDFAPSLCANLGVPLANCRAFLGSANGQSLAGALRLGTSQYLAQYPEDIRLYGLSFSTNLATGTALQGEISYRPNLPIQLNGTDIIQSLLNSPARSPLVAGDIRPDTDSTLFNGYRRKEVTQAQVTATHSFAQVLGADQLVVVGEVGGTWVGGLEGTFGPRYGRSGTYGSGILASGACATLSRTPEHCNDKGFLTRFSWGYRMRANLSYPNAIAGIDLRPNLSWQHDVDGNGPGEGSAFSEGSKAISVGLDASFNNTYNASLAYTDYIDGDYGTRGDRDYLSISLGVTF</sequence>
<accession>A0AAD1C013</accession>
<evidence type="ECO:0000313" key="3">
    <source>
        <dbReference type="EMBL" id="BAU74190.1"/>
    </source>
</evidence>
<reference evidence="4" key="1">
    <citation type="submission" date="2015-05" db="EMBL/GenBank/DDBJ databases">
        <title>Draft genome sequencing of a biphenyl-degrading bacterium, Pseudomonas balearica KF707 (=NBRC110670).</title>
        <authorList>
            <person name="Kimura N."/>
            <person name="Hirose J."/>
            <person name="Watanabe T."/>
            <person name="Suenaga H."/>
            <person name="Fujihara H."/>
            <person name="Noguchi M."/>
            <person name="Hashimoto M."/>
            <person name="Shimodaira J."/>
            <person name="Tsuchikane K."/>
            <person name="Hosoyama A."/>
            <person name="Yamazoe A."/>
            <person name="Fujita N."/>
            <person name="Furukawa K."/>
        </authorList>
    </citation>
    <scope>NUCLEOTIDE SEQUENCE [LARGE SCALE GENOMIC DNA]</scope>
    <source>
        <strain evidence="4">DSM 10086 / NBRC 110670 / KF707</strain>
    </source>
</reference>
<feature type="region of interest" description="Disordered" evidence="1">
    <location>
        <begin position="47"/>
        <end position="70"/>
    </location>
</feature>
<evidence type="ECO:0000256" key="1">
    <source>
        <dbReference type="SAM" id="MobiDB-lite"/>
    </source>
</evidence>
<reference evidence="3 4" key="2">
    <citation type="journal article" date="2017" name="Int. J. Syst. Evol. Microbiol.">
        <title>Pseudomonas furukawaii sp. nov., a polychlorinated biphenyl-degrading bacterium isolated from biphenyl-contaminated soil in Japan.</title>
        <authorList>
            <person name="Kimura N."/>
            <person name="Watanabe T."/>
            <person name="Suenaga H."/>
            <person name="Fujihara H."/>
            <person name="Futagami T."/>
            <person name="Goto M."/>
            <person name="Hanada S."/>
            <person name="Hirose J."/>
        </authorList>
    </citation>
    <scope>NUCLEOTIDE SEQUENCE [LARGE SCALE GENOMIC DNA]</scope>
    <source>
        <strain evidence="4">DSM 10086 / NBRC 110670 / KF707</strain>
    </source>
</reference>
<name>A0AAD1C013_METFU</name>
<gene>
    <name evidence="3" type="ORF">KF707C_25020</name>
</gene>
<keyword evidence="2" id="KW-0732">Signal</keyword>
<keyword evidence="4" id="KW-1185">Reference proteome</keyword>
<dbReference type="Proteomes" id="UP000218554">
    <property type="component" value="Chromosome"/>
</dbReference>
<dbReference type="EMBL" id="AP014862">
    <property type="protein sequence ID" value="BAU74190.1"/>
    <property type="molecule type" value="Genomic_DNA"/>
</dbReference>
<dbReference type="Pfam" id="PF06980">
    <property type="entry name" value="DUF1302"/>
    <property type="match status" value="1"/>
</dbReference>
<evidence type="ECO:0000313" key="4">
    <source>
        <dbReference type="Proteomes" id="UP000218554"/>
    </source>
</evidence>
<feature type="chain" id="PRO_5041983915" description="Type V secretory pathway, adhesin AidA" evidence="2">
    <location>
        <begin position="28"/>
        <end position="616"/>
    </location>
</feature>
<dbReference type="AlphaFoldDB" id="A0AAD1C013"/>